<accession>A0A8D9CCC0</accession>
<gene>
    <name evidence="1" type="ORF">SLAVMIC_00572</name>
</gene>
<dbReference type="EMBL" id="OU342829">
    <property type="protein sequence ID" value="CAG7580833.1"/>
    <property type="molecule type" value="Genomic_DNA"/>
</dbReference>
<proteinExistence type="predicted"/>
<sequence>MSDMKFKYSKTFKNILKGMKDDIAKKLIKSEDKKSNNLIDITDKKQFLKCVIDSHVQNMRCGKVIKKLIPDAKTVEVEVFVNKFRSKIFNCTFEIVKGEDLIKYYQKNTYYKKPENESSLYASCMTDMKPSTFDIYTKNNVRLIILKDNDTDKILGRALLWDNINGDNVSMMDRPYVAFQSLEWKFNDFAEENNFFVWRDINNEDLEYQLQYVDMERFPYCDTFKLLNPDNKLTNSYIDYDTVIDGEVYKELDCTGGSCTVHKGVQYFESIDDQVGKYTFDWDNIKKCKLDDRSYKKDNIGSNGIHKEYQHYWKSRFRHISDLSEFDFKNNKLICRLFLLTIKDEFSSNSIMSNKDLLRDGYASMRGFDNTDVYGYNNIKYKVTGKRMREITFPIQIRKSPYSFHDENKQHKYFLKFKLMPSGLKLTVMKSVKVTLDLDDIGYKSDWEIVGDSFYNLKVKSLKDFIHNKYNQLYYDVKRLSNRN</sequence>
<protein>
    <submittedName>
        <fullName evidence="1">Uncharacterized protein</fullName>
    </submittedName>
</protein>
<evidence type="ECO:0000313" key="1">
    <source>
        <dbReference type="EMBL" id="CAG7580833.1"/>
    </source>
</evidence>
<name>A0A8D9CCC0_9VIRU</name>
<reference evidence="1" key="1">
    <citation type="submission" date="2021-06" db="EMBL/GenBank/DDBJ databases">
        <authorList>
            <person name="Gannon L."/>
            <person name="Redgwell R T."/>
            <person name="Michniewski S."/>
            <person name="Harrison D C."/>
            <person name="Millard A."/>
        </authorList>
    </citation>
    <scope>NUCLEOTIDE SEQUENCE</scope>
</reference>
<organism evidence="1">
    <name type="scientific">uncultured marine phage</name>
    <dbReference type="NCBI Taxonomy" id="707152"/>
    <lineage>
        <taxon>Viruses</taxon>
        <taxon>environmental samples</taxon>
    </lineage>
</organism>